<protein>
    <recommendedName>
        <fullName evidence="3">DUF4325 domain-containing protein</fullName>
    </recommendedName>
</protein>
<evidence type="ECO:0008006" key="3">
    <source>
        <dbReference type="Google" id="ProtNLM"/>
    </source>
</evidence>
<dbReference type="SUPFAM" id="SSF55874">
    <property type="entry name" value="ATPase domain of HSP90 chaperone/DNA topoisomerase II/histidine kinase"/>
    <property type="match status" value="1"/>
</dbReference>
<dbReference type="Proteomes" id="UP001430755">
    <property type="component" value="Unassembled WGS sequence"/>
</dbReference>
<comment type="caution">
    <text evidence="1">The sequence shown here is derived from an EMBL/GenBank/DDBJ whole genome shotgun (WGS) entry which is preliminary data.</text>
</comment>
<dbReference type="RefSeq" id="WP_242166237.1">
    <property type="nucleotide sequence ID" value="NZ_JAJMLW010000004.1"/>
</dbReference>
<evidence type="ECO:0000313" key="1">
    <source>
        <dbReference type="EMBL" id="MCI2242729.1"/>
    </source>
</evidence>
<evidence type="ECO:0000313" key="2">
    <source>
        <dbReference type="Proteomes" id="UP001430755"/>
    </source>
</evidence>
<keyword evidence="2" id="KW-1185">Reference proteome</keyword>
<name>A0ABS9WIM4_9ACTN</name>
<proteinExistence type="predicted"/>
<accession>A0ABS9WIM4</accession>
<organism evidence="1 2">
    <name type="scientific">Adlercreutzia faecimuris</name>
    <dbReference type="NCBI Taxonomy" id="2897341"/>
    <lineage>
        <taxon>Bacteria</taxon>
        <taxon>Bacillati</taxon>
        <taxon>Actinomycetota</taxon>
        <taxon>Coriobacteriia</taxon>
        <taxon>Eggerthellales</taxon>
        <taxon>Eggerthellaceae</taxon>
        <taxon>Adlercreutzia</taxon>
    </lineage>
</organism>
<dbReference type="InterPro" id="IPR036890">
    <property type="entry name" value="HATPase_C_sf"/>
</dbReference>
<dbReference type="Gene3D" id="3.30.565.10">
    <property type="entry name" value="Histidine kinase-like ATPase, C-terminal domain"/>
    <property type="match status" value="1"/>
</dbReference>
<reference evidence="1" key="1">
    <citation type="submission" date="2021-11" db="EMBL/GenBank/DDBJ databases">
        <title>A Novel Adlercreutzia Species, isolated from a Allomyrina dichotoma larva feces.</title>
        <authorList>
            <person name="Suh M.K."/>
        </authorList>
    </citation>
    <scope>NUCLEOTIDE SEQUENCE</scope>
    <source>
        <strain evidence="1">JBNU-10</strain>
    </source>
</reference>
<dbReference type="EMBL" id="JAJMLW010000004">
    <property type="protein sequence ID" value="MCI2242729.1"/>
    <property type="molecule type" value="Genomic_DNA"/>
</dbReference>
<gene>
    <name evidence="1" type="ORF">LPT13_10265</name>
</gene>
<sequence>MSVSIWISRKKGAPLFLFKKIQEGLKQGHSLFKLRIRSSSGGHYPNICVPIAGIIDYCRAELGCDFISSAAYKKSHFEQIGIISPHTLDNETSPSSLLDRIWKFSIEDHYEIMKGIADSLRRAAPMESGVILGLELALNEVTDNILQHAFSASESEKMLGFVMVQYHIKEHHVAVAVFDSGQGIESSLAQGGHKFVNAEKALHYALQKGVTDGKGAGNKPWMMRNIISASAGSFELTSNGTKYSLRHKAVDDTPEPKLSTVRTPKEGTTLVDFQLRTDHPIQLEKALDSYSPVNLWLENRLDDQLQNASLLIREESRGCASRYEAKAFANIVCNALKECSGKCYIDFAGIEIVSASYADQLLVSLISELSFIGFLSRIALTNISPSCALVFNTCFNGRFLDKQG</sequence>